<evidence type="ECO:0000256" key="2">
    <source>
        <dbReference type="SAM" id="Phobius"/>
    </source>
</evidence>
<feature type="compositionally biased region" description="Basic and acidic residues" evidence="1">
    <location>
        <begin position="1"/>
        <end position="11"/>
    </location>
</feature>
<proteinExistence type="predicted"/>
<feature type="compositionally biased region" description="Basic and acidic residues" evidence="1">
    <location>
        <begin position="27"/>
        <end position="39"/>
    </location>
</feature>
<evidence type="ECO:0000256" key="1">
    <source>
        <dbReference type="SAM" id="MobiDB-lite"/>
    </source>
</evidence>
<organism evidence="3 4">
    <name type="scientific">Anaeromyxobacter oryzae</name>
    <dbReference type="NCBI Taxonomy" id="2918170"/>
    <lineage>
        <taxon>Bacteria</taxon>
        <taxon>Pseudomonadati</taxon>
        <taxon>Myxococcota</taxon>
        <taxon>Myxococcia</taxon>
        <taxon>Myxococcales</taxon>
        <taxon>Cystobacterineae</taxon>
        <taxon>Anaeromyxobacteraceae</taxon>
        <taxon>Anaeromyxobacter</taxon>
    </lineage>
</organism>
<reference evidence="4" key="1">
    <citation type="journal article" date="2022" name="Int. J. Syst. Evol. Microbiol.">
        <title>Anaeromyxobacter oryzae sp. nov., Anaeromyxobacter diazotrophicus sp. nov. and Anaeromyxobacter paludicola sp. nov., isolated from paddy soils.</title>
        <authorList>
            <person name="Itoh H."/>
            <person name="Xu Z."/>
            <person name="Mise K."/>
            <person name="Masuda Y."/>
            <person name="Ushijima N."/>
            <person name="Hayakawa C."/>
            <person name="Shiratori Y."/>
            <person name="Senoo K."/>
        </authorList>
    </citation>
    <scope>NUCLEOTIDE SEQUENCE [LARGE SCALE GENOMIC DNA]</scope>
    <source>
        <strain evidence="4">Red232</strain>
    </source>
</reference>
<dbReference type="RefSeq" id="WP_248355647.1">
    <property type="nucleotide sequence ID" value="NZ_AP025591.1"/>
</dbReference>
<evidence type="ECO:0000313" key="3">
    <source>
        <dbReference type="EMBL" id="BDG06236.1"/>
    </source>
</evidence>
<keyword evidence="2" id="KW-1133">Transmembrane helix</keyword>
<evidence type="ECO:0000313" key="4">
    <source>
        <dbReference type="Proteomes" id="UP001162891"/>
    </source>
</evidence>
<gene>
    <name evidence="3" type="ORF">AMOR_52320</name>
</gene>
<dbReference type="Proteomes" id="UP001162891">
    <property type="component" value="Chromosome"/>
</dbReference>
<feature type="transmembrane region" description="Helical" evidence="2">
    <location>
        <begin position="113"/>
        <end position="133"/>
    </location>
</feature>
<keyword evidence="2" id="KW-0472">Membrane</keyword>
<dbReference type="EMBL" id="AP025591">
    <property type="protein sequence ID" value="BDG06236.1"/>
    <property type="molecule type" value="Genomic_DNA"/>
</dbReference>
<sequence>MDEGWESRVERAPGQAPDSAPAARPGVPRERSLQRDPGAHWEVPAQQPDTAALDASGVRRLTPVFGTAQPARLASGALRRLAYRIPEQRATRWVLLLAADRVDVLEHRLGRGLWLLPAVGALGAGYALASRVLRRR</sequence>
<keyword evidence="2" id="KW-0812">Transmembrane</keyword>
<feature type="region of interest" description="Disordered" evidence="1">
    <location>
        <begin position="1"/>
        <end position="54"/>
    </location>
</feature>
<keyword evidence="4" id="KW-1185">Reference proteome</keyword>
<accession>A0ABN6MZ66</accession>
<protein>
    <submittedName>
        <fullName evidence="3">Uncharacterized protein</fullName>
    </submittedName>
</protein>
<name>A0ABN6MZ66_9BACT</name>